<dbReference type="PANTHER" id="PTHR10587">
    <property type="entry name" value="GLYCOSYL TRANSFERASE-RELATED"/>
    <property type="match status" value="1"/>
</dbReference>
<evidence type="ECO:0000313" key="4">
    <source>
        <dbReference type="EMBL" id="TDR45759.1"/>
    </source>
</evidence>
<sequence>MPPPGPVVGRGDSGRMRSPPRRNCILVNAESATVAVHRPPRHPHAWLYGFGASQLAGLGLCWGAGWAWGLLVLLGGQALLFWATLWPQSRLFSPVLVRLPTAAVWLTIDDGPSDDTLAVLDLLDRHQAKACFFLVAERAQARPQLLREILARGHEVGNHSFSHPEKWFWALPPAAMRAQIDRAQQVLAELGGRAPRWFRAVVGMANPFVAAALKPLGLARVAWSARGFDAREADPARVVARIRRGLRPGAIVLLHEGAPHGNSVAIVAAVLQEIARQGHAMRNP</sequence>
<dbReference type="Gene3D" id="3.20.20.370">
    <property type="entry name" value="Glycoside hydrolase/deacetylase"/>
    <property type="match status" value="1"/>
</dbReference>
<dbReference type="PROSITE" id="PS51677">
    <property type="entry name" value="NODB"/>
    <property type="match status" value="1"/>
</dbReference>
<comment type="caution">
    <text evidence="4">The sequence shown here is derived from an EMBL/GenBank/DDBJ whole genome shotgun (WGS) entry which is preliminary data.</text>
</comment>
<gene>
    <name evidence="4" type="ORF">DFR29_104187</name>
</gene>
<feature type="transmembrane region" description="Helical" evidence="2">
    <location>
        <begin position="65"/>
        <end position="86"/>
    </location>
</feature>
<name>A0A4R6Z2Q7_9GAMM</name>
<keyword evidence="2" id="KW-1133">Transmembrane helix</keyword>
<evidence type="ECO:0000259" key="3">
    <source>
        <dbReference type="PROSITE" id="PS51677"/>
    </source>
</evidence>
<evidence type="ECO:0000256" key="2">
    <source>
        <dbReference type="SAM" id="Phobius"/>
    </source>
</evidence>
<feature type="domain" description="NodB homology" evidence="3">
    <location>
        <begin position="102"/>
        <end position="284"/>
    </location>
</feature>
<dbReference type="InterPro" id="IPR050248">
    <property type="entry name" value="Polysacc_deacetylase_ArnD"/>
</dbReference>
<dbReference type="SUPFAM" id="SSF88713">
    <property type="entry name" value="Glycoside hydrolase/deacetylase"/>
    <property type="match status" value="1"/>
</dbReference>
<dbReference type="InterPro" id="IPR002509">
    <property type="entry name" value="NODB_dom"/>
</dbReference>
<dbReference type="PANTHER" id="PTHR10587:SF137">
    <property type="entry name" value="4-DEOXY-4-FORMAMIDO-L-ARABINOSE-PHOSPHOUNDECAPRENOL DEFORMYLASE ARND-RELATED"/>
    <property type="match status" value="1"/>
</dbReference>
<keyword evidence="2" id="KW-0472">Membrane</keyword>
<reference evidence="4 5" key="1">
    <citation type="submission" date="2019-03" db="EMBL/GenBank/DDBJ databases">
        <title>Genomic Encyclopedia of Type Strains, Phase IV (KMG-IV): sequencing the most valuable type-strain genomes for metagenomic binning, comparative biology and taxonomic classification.</title>
        <authorList>
            <person name="Goeker M."/>
        </authorList>
    </citation>
    <scope>NUCLEOTIDE SEQUENCE [LARGE SCALE GENOMIC DNA]</scope>
    <source>
        <strain evidence="4 5">DSM 21667</strain>
    </source>
</reference>
<organism evidence="4 5">
    <name type="scientific">Tahibacter aquaticus</name>
    <dbReference type="NCBI Taxonomy" id="520092"/>
    <lineage>
        <taxon>Bacteria</taxon>
        <taxon>Pseudomonadati</taxon>
        <taxon>Pseudomonadota</taxon>
        <taxon>Gammaproteobacteria</taxon>
        <taxon>Lysobacterales</taxon>
        <taxon>Rhodanobacteraceae</taxon>
        <taxon>Tahibacter</taxon>
    </lineage>
</organism>
<dbReference type="GO" id="GO:0016810">
    <property type="term" value="F:hydrolase activity, acting on carbon-nitrogen (but not peptide) bonds"/>
    <property type="evidence" value="ECO:0007669"/>
    <property type="project" value="InterPro"/>
</dbReference>
<dbReference type="Pfam" id="PF01522">
    <property type="entry name" value="Polysacc_deac_1"/>
    <property type="match status" value="1"/>
</dbReference>
<evidence type="ECO:0000313" key="5">
    <source>
        <dbReference type="Proteomes" id="UP000295293"/>
    </source>
</evidence>
<dbReference type="InterPro" id="IPR011330">
    <property type="entry name" value="Glyco_hydro/deAcase_b/a-brl"/>
</dbReference>
<keyword evidence="5" id="KW-1185">Reference proteome</keyword>
<proteinExistence type="predicted"/>
<accession>A0A4R6Z2Q7</accession>
<protein>
    <submittedName>
        <fullName evidence="4">Polysaccharide deacetylase</fullName>
    </submittedName>
</protein>
<dbReference type="CDD" id="cd10917">
    <property type="entry name" value="CE4_NodB_like_6s_7s"/>
    <property type="match status" value="1"/>
</dbReference>
<keyword evidence="2" id="KW-0812">Transmembrane</keyword>
<dbReference type="EMBL" id="SNZH01000004">
    <property type="protein sequence ID" value="TDR45759.1"/>
    <property type="molecule type" value="Genomic_DNA"/>
</dbReference>
<dbReference type="AlphaFoldDB" id="A0A4R6Z2Q7"/>
<dbReference type="GO" id="GO:0005975">
    <property type="term" value="P:carbohydrate metabolic process"/>
    <property type="evidence" value="ECO:0007669"/>
    <property type="project" value="InterPro"/>
</dbReference>
<evidence type="ECO:0000256" key="1">
    <source>
        <dbReference type="SAM" id="MobiDB-lite"/>
    </source>
</evidence>
<feature type="region of interest" description="Disordered" evidence="1">
    <location>
        <begin position="1"/>
        <end position="20"/>
    </location>
</feature>
<dbReference type="Proteomes" id="UP000295293">
    <property type="component" value="Unassembled WGS sequence"/>
</dbReference>